<evidence type="ECO:0000259" key="5">
    <source>
        <dbReference type="Pfam" id="PF00296"/>
    </source>
</evidence>
<dbReference type="InterPro" id="IPR050172">
    <property type="entry name" value="SsuD_RutA_monooxygenase"/>
</dbReference>
<feature type="domain" description="Luciferase-like" evidence="5">
    <location>
        <begin position="30"/>
        <end position="326"/>
    </location>
</feature>
<proteinExistence type="predicted"/>
<keyword evidence="2" id="KW-0288">FMN</keyword>
<evidence type="ECO:0000256" key="3">
    <source>
        <dbReference type="ARBA" id="ARBA00023002"/>
    </source>
</evidence>
<evidence type="ECO:0000256" key="1">
    <source>
        <dbReference type="ARBA" id="ARBA00022630"/>
    </source>
</evidence>
<evidence type="ECO:0000256" key="4">
    <source>
        <dbReference type="ARBA" id="ARBA00023033"/>
    </source>
</evidence>
<keyword evidence="3" id="KW-0560">Oxidoreductase</keyword>
<dbReference type="Proteomes" id="UP001501057">
    <property type="component" value="Unassembled WGS sequence"/>
</dbReference>
<accession>A0ABN2K4H9</accession>
<keyword evidence="4" id="KW-0503">Monooxygenase</keyword>
<evidence type="ECO:0000313" key="7">
    <source>
        <dbReference type="Proteomes" id="UP001501057"/>
    </source>
</evidence>
<protein>
    <submittedName>
        <fullName evidence="6">LLM class flavin-dependent oxidoreductase</fullName>
    </submittedName>
</protein>
<dbReference type="RefSeq" id="WP_344203114.1">
    <property type="nucleotide sequence ID" value="NZ_BAAAME010000005.1"/>
</dbReference>
<evidence type="ECO:0000313" key="6">
    <source>
        <dbReference type="EMBL" id="GAA1748201.1"/>
    </source>
</evidence>
<keyword evidence="1" id="KW-0285">Flavoprotein</keyword>
<dbReference type="CDD" id="cd01094">
    <property type="entry name" value="Alkanesulfonate_monoxygenase"/>
    <property type="match status" value="1"/>
</dbReference>
<dbReference type="Pfam" id="PF00296">
    <property type="entry name" value="Bac_luciferase"/>
    <property type="match status" value="1"/>
</dbReference>
<sequence>MTVEFVNAISTKPPSSEGSAFDHFFRAAIDPAWLRRFARTIDEFGFDYTLVPYGSAGPDQYAISATILAATERLKTMVAVRPNTSFPTVAAQALSTLDQLGQGRTAVHVISGSSDAEQQRQGDYLSKEQRYERSTEFIQVLREVWTRKEAFSHHGPYYDFDDFGPALETHDGGALPVSLGGSSDHAYVAGGQEADIFALWGEPLRETKEQIDRVRDEARRAGRTDRIRFWVTFRPVVAETDDLAQQKAARLLDDAARLYGNGGQALSTNVGSVRLREIAERAELHEDGTIWTPKAIAGGGGASSFVVGSPDTIAKTLVKYVELGADIISLPTLGHLDDSIDAGRHVIPAVRQLVAERGIDLDRAHEAVAPVS</sequence>
<dbReference type="InterPro" id="IPR036661">
    <property type="entry name" value="Luciferase-like_sf"/>
</dbReference>
<dbReference type="PANTHER" id="PTHR42847">
    <property type="entry name" value="ALKANESULFONATE MONOOXYGENASE"/>
    <property type="match status" value="1"/>
</dbReference>
<gene>
    <name evidence="6" type="ORF">GCM10009710_30340</name>
</gene>
<dbReference type="Gene3D" id="3.20.20.30">
    <property type="entry name" value="Luciferase-like domain"/>
    <property type="match status" value="1"/>
</dbReference>
<keyword evidence="7" id="KW-1185">Reference proteome</keyword>
<dbReference type="SUPFAM" id="SSF51679">
    <property type="entry name" value="Bacterial luciferase-like"/>
    <property type="match status" value="1"/>
</dbReference>
<dbReference type="PANTHER" id="PTHR42847:SF4">
    <property type="entry name" value="ALKANESULFONATE MONOOXYGENASE-RELATED"/>
    <property type="match status" value="1"/>
</dbReference>
<organism evidence="6 7">
    <name type="scientific">Aeromicrobium alkaliterrae</name>
    <dbReference type="NCBI Taxonomy" id="302168"/>
    <lineage>
        <taxon>Bacteria</taxon>
        <taxon>Bacillati</taxon>
        <taxon>Actinomycetota</taxon>
        <taxon>Actinomycetes</taxon>
        <taxon>Propionibacteriales</taxon>
        <taxon>Nocardioidaceae</taxon>
        <taxon>Aeromicrobium</taxon>
    </lineage>
</organism>
<reference evidence="6 7" key="1">
    <citation type="journal article" date="2019" name="Int. J. Syst. Evol. Microbiol.">
        <title>The Global Catalogue of Microorganisms (GCM) 10K type strain sequencing project: providing services to taxonomists for standard genome sequencing and annotation.</title>
        <authorList>
            <consortium name="The Broad Institute Genomics Platform"/>
            <consortium name="The Broad Institute Genome Sequencing Center for Infectious Disease"/>
            <person name="Wu L."/>
            <person name="Ma J."/>
        </authorList>
    </citation>
    <scope>NUCLEOTIDE SEQUENCE [LARGE SCALE GENOMIC DNA]</scope>
    <source>
        <strain evidence="6 7">JCM 13518</strain>
    </source>
</reference>
<evidence type="ECO:0000256" key="2">
    <source>
        <dbReference type="ARBA" id="ARBA00022643"/>
    </source>
</evidence>
<name>A0ABN2K4H9_9ACTN</name>
<dbReference type="EMBL" id="BAAAME010000005">
    <property type="protein sequence ID" value="GAA1748201.1"/>
    <property type="molecule type" value="Genomic_DNA"/>
</dbReference>
<dbReference type="InterPro" id="IPR011251">
    <property type="entry name" value="Luciferase-like_dom"/>
</dbReference>
<comment type="caution">
    <text evidence="6">The sequence shown here is derived from an EMBL/GenBank/DDBJ whole genome shotgun (WGS) entry which is preliminary data.</text>
</comment>